<gene>
    <name evidence="1" type="ORF">Tco_0911175</name>
</gene>
<sequence length="375" mass="42485">MQQDERNVGYRPLPQAVRGSTSVRGRTPFSYLGSTVGGSMSRIQAWADVVHRVKNRLSKWKMKMLSIGGRLTLLKSVLGSMPIFHMSIFKAPLGVLRSLESIRSHFFNGHPLDSNKASWVNWKSVLASKDKGGLGVSSLYALNRALLFKWIWRFYTHDSSLWVRVIKAIYGDDGNMDTLVNTGYTSCWMSIVQEVNNLASKGIDLRGCLCFKLGNGEKVRFWDQRWLEGGTLKMRFPRIYALELCKDITVASKIIHPSLDSSFRRSPRGGVEQHQFQNLCMLMNDVCLLPRADRWTWKMSGSGDFSVASVRQLIDDKILPEAHKTRWVRYVPIKVNVIAWKVKSDSLPTRFNISRRGGGMCLMGSSIRMSSGWLG</sequence>
<keyword evidence="2" id="KW-1185">Reference proteome</keyword>
<reference evidence="1" key="1">
    <citation type="journal article" date="2022" name="Int. J. Mol. Sci.">
        <title>Draft Genome of Tanacetum Coccineum: Genomic Comparison of Closely Related Tanacetum-Family Plants.</title>
        <authorList>
            <person name="Yamashiro T."/>
            <person name="Shiraishi A."/>
            <person name="Nakayama K."/>
            <person name="Satake H."/>
        </authorList>
    </citation>
    <scope>NUCLEOTIDE SEQUENCE</scope>
</reference>
<reference evidence="1" key="2">
    <citation type="submission" date="2022-01" db="EMBL/GenBank/DDBJ databases">
        <authorList>
            <person name="Yamashiro T."/>
            <person name="Shiraishi A."/>
            <person name="Satake H."/>
            <person name="Nakayama K."/>
        </authorList>
    </citation>
    <scope>NUCLEOTIDE SEQUENCE</scope>
</reference>
<accession>A0ABQ5CV21</accession>
<proteinExistence type="predicted"/>
<dbReference type="Proteomes" id="UP001151760">
    <property type="component" value="Unassembled WGS sequence"/>
</dbReference>
<protein>
    <recommendedName>
        <fullName evidence="3">RNA-directed DNA polymerase, eukaryota, reverse transcriptase zinc-binding domain protein</fullName>
    </recommendedName>
</protein>
<evidence type="ECO:0000313" key="2">
    <source>
        <dbReference type="Proteomes" id="UP001151760"/>
    </source>
</evidence>
<comment type="caution">
    <text evidence="1">The sequence shown here is derived from an EMBL/GenBank/DDBJ whole genome shotgun (WGS) entry which is preliminary data.</text>
</comment>
<dbReference type="PANTHER" id="PTHR33116:SF79">
    <property type="entry name" value="REVERSE TRANSCRIPTASE DOMAIN, ZINC FINGER, CCHC-TYPE-RELATED"/>
    <property type="match status" value="1"/>
</dbReference>
<evidence type="ECO:0000313" key="1">
    <source>
        <dbReference type="EMBL" id="GJT30900.1"/>
    </source>
</evidence>
<dbReference type="EMBL" id="BQNB010014663">
    <property type="protein sequence ID" value="GJT30900.1"/>
    <property type="molecule type" value="Genomic_DNA"/>
</dbReference>
<dbReference type="PANTHER" id="PTHR33116">
    <property type="entry name" value="REVERSE TRANSCRIPTASE ZINC-BINDING DOMAIN-CONTAINING PROTEIN-RELATED-RELATED"/>
    <property type="match status" value="1"/>
</dbReference>
<evidence type="ECO:0008006" key="3">
    <source>
        <dbReference type="Google" id="ProtNLM"/>
    </source>
</evidence>
<organism evidence="1 2">
    <name type="scientific">Tanacetum coccineum</name>
    <dbReference type="NCBI Taxonomy" id="301880"/>
    <lineage>
        <taxon>Eukaryota</taxon>
        <taxon>Viridiplantae</taxon>
        <taxon>Streptophyta</taxon>
        <taxon>Embryophyta</taxon>
        <taxon>Tracheophyta</taxon>
        <taxon>Spermatophyta</taxon>
        <taxon>Magnoliopsida</taxon>
        <taxon>eudicotyledons</taxon>
        <taxon>Gunneridae</taxon>
        <taxon>Pentapetalae</taxon>
        <taxon>asterids</taxon>
        <taxon>campanulids</taxon>
        <taxon>Asterales</taxon>
        <taxon>Asteraceae</taxon>
        <taxon>Asteroideae</taxon>
        <taxon>Anthemideae</taxon>
        <taxon>Anthemidinae</taxon>
        <taxon>Tanacetum</taxon>
    </lineage>
</organism>
<name>A0ABQ5CV21_9ASTR</name>